<reference evidence="3" key="2">
    <citation type="submission" date="2019-09" db="UniProtKB">
        <authorList>
            <consortium name="WormBaseParasite"/>
        </authorList>
    </citation>
    <scope>IDENTIFICATION</scope>
</reference>
<accession>A0A183FBA2</accession>
<protein>
    <submittedName>
        <fullName evidence="3">Ankyrin repeat protein</fullName>
    </submittedName>
</protein>
<dbReference type="OrthoDB" id="5872625at2759"/>
<gene>
    <name evidence="1" type="ORF">HPBE_LOCUS3445</name>
</gene>
<evidence type="ECO:0000313" key="1">
    <source>
        <dbReference type="EMBL" id="VDO35158.1"/>
    </source>
</evidence>
<organism evidence="2 3">
    <name type="scientific">Heligmosomoides polygyrus</name>
    <name type="common">Parasitic roundworm</name>
    <dbReference type="NCBI Taxonomy" id="6339"/>
    <lineage>
        <taxon>Eukaryota</taxon>
        <taxon>Metazoa</taxon>
        <taxon>Ecdysozoa</taxon>
        <taxon>Nematoda</taxon>
        <taxon>Chromadorea</taxon>
        <taxon>Rhabditida</taxon>
        <taxon>Rhabditina</taxon>
        <taxon>Rhabditomorpha</taxon>
        <taxon>Strongyloidea</taxon>
        <taxon>Heligmosomidae</taxon>
        <taxon>Heligmosomoides</taxon>
    </lineage>
</organism>
<evidence type="ECO:0000313" key="3">
    <source>
        <dbReference type="WBParaSite" id="HPBE_0000344401-mRNA-1"/>
    </source>
</evidence>
<dbReference type="EMBL" id="UZAH01009124">
    <property type="protein sequence ID" value="VDO35158.1"/>
    <property type="molecule type" value="Genomic_DNA"/>
</dbReference>
<proteinExistence type="predicted"/>
<keyword evidence="2" id="KW-1185">Reference proteome</keyword>
<dbReference type="WBParaSite" id="HPBE_0000344401-mRNA-1">
    <property type="protein sequence ID" value="HPBE_0000344401-mRNA-1"/>
    <property type="gene ID" value="HPBE_0000344401"/>
</dbReference>
<dbReference type="AlphaFoldDB" id="A0A183FBA2"/>
<dbReference type="Proteomes" id="UP000050761">
    <property type="component" value="Unassembled WGS sequence"/>
</dbReference>
<sequence>MDTPLRSSSVPAAKRRLVDIVTPDKDLTLANMLIDYPTSDYPFYIKIILDALIDTREQIKSLNDLCTRSPMKTLLYDLKTPD</sequence>
<name>A0A183FBA2_HELPZ</name>
<reference evidence="1 2" key="1">
    <citation type="submission" date="2018-11" db="EMBL/GenBank/DDBJ databases">
        <authorList>
            <consortium name="Pathogen Informatics"/>
        </authorList>
    </citation>
    <scope>NUCLEOTIDE SEQUENCE [LARGE SCALE GENOMIC DNA]</scope>
</reference>
<evidence type="ECO:0000313" key="2">
    <source>
        <dbReference type="Proteomes" id="UP000050761"/>
    </source>
</evidence>
<accession>A0A3P7Y030</accession>